<evidence type="ECO:0000256" key="6">
    <source>
        <dbReference type="ARBA" id="ARBA00022692"/>
    </source>
</evidence>
<evidence type="ECO:0000256" key="4">
    <source>
        <dbReference type="ARBA" id="ARBA00021581"/>
    </source>
</evidence>
<keyword evidence="14" id="KW-0961">Cell wall biogenesis/degradation</keyword>
<dbReference type="EC" id="3.6.1.27" evidence="3 14"/>
<evidence type="ECO:0000256" key="13">
    <source>
        <dbReference type="ARBA" id="ARBA00047594"/>
    </source>
</evidence>
<dbReference type="GO" id="GO:0009252">
    <property type="term" value="P:peptidoglycan biosynthetic process"/>
    <property type="evidence" value="ECO:0007669"/>
    <property type="project" value="UniProtKB-KW"/>
</dbReference>
<evidence type="ECO:0000256" key="2">
    <source>
        <dbReference type="ARBA" id="ARBA00010621"/>
    </source>
</evidence>
<evidence type="ECO:0000256" key="5">
    <source>
        <dbReference type="ARBA" id="ARBA00022475"/>
    </source>
</evidence>
<keyword evidence="8 14" id="KW-1133">Transmembrane helix</keyword>
<dbReference type="GO" id="GO:0008360">
    <property type="term" value="P:regulation of cell shape"/>
    <property type="evidence" value="ECO:0007669"/>
    <property type="project" value="UniProtKB-KW"/>
</dbReference>
<keyword evidence="7 14" id="KW-0378">Hydrolase</keyword>
<feature type="transmembrane region" description="Helical" evidence="14">
    <location>
        <begin position="105"/>
        <end position="126"/>
    </location>
</feature>
<comment type="function">
    <text evidence="14">Catalyzes the dephosphorylation of undecaprenyl diphosphate (UPP). Confers resistance to bacitracin.</text>
</comment>
<dbReference type="EMBL" id="NCEB01000006">
    <property type="protein sequence ID" value="OYX34984.1"/>
    <property type="molecule type" value="Genomic_DNA"/>
</dbReference>
<feature type="transmembrane region" description="Helical" evidence="14">
    <location>
        <begin position="182"/>
        <end position="203"/>
    </location>
</feature>
<dbReference type="Pfam" id="PF02673">
    <property type="entry name" value="BacA"/>
    <property type="match status" value="1"/>
</dbReference>
<feature type="transmembrane region" description="Helical" evidence="14">
    <location>
        <begin position="248"/>
        <end position="266"/>
    </location>
</feature>
<dbReference type="NCBIfam" id="TIGR00753">
    <property type="entry name" value="undec_PP_bacA"/>
    <property type="match status" value="1"/>
</dbReference>
<accession>A0A258FSQ6</accession>
<keyword evidence="9 14" id="KW-0472">Membrane</keyword>
<comment type="caution">
    <text evidence="15">The sequence shown here is derived from an EMBL/GenBank/DDBJ whole genome shotgun (WGS) entry which is preliminary data.</text>
</comment>
<keyword evidence="5 14" id="KW-1003">Cell membrane</keyword>
<dbReference type="GO" id="GO:0005886">
    <property type="term" value="C:plasma membrane"/>
    <property type="evidence" value="ECO:0007669"/>
    <property type="project" value="UniProtKB-SubCell"/>
</dbReference>
<dbReference type="GO" id="GO:0046677">
    <property type="term" value="P:response to antibiotic"/>
    <property type="evidence" value="ECO:0007669"/>
    <property type="project" value="UniProtKB-UniRule"/>
</dbReference>
<proteinExistence type="inferred from homology"/>
<dbReference type="GO" id="GO:0050380">
    <property type="term" value="F:undecaprenyl-diphosphatase activity"/>
    <property type="evidence" value="ECO:0007669"/>
    <property type="project" value="UniProtKB-UniRule"/>
</dbReference>
<evidence type="ECO:0000313" key="16">
    <source>
        <dbReference type="Proteomes" id="UP000215595"/>
    </source>
</evidence>
<comment type="miscellaneous">
    <text evidence="14">Bacitracin is thought to be involved in the inhibition of peptidoglycan synthesis by sequestering undecaprenyl diphosphate, thereby reducing the pool of lipid carrier available.</text>
</comment>
<dbReference type="PANTHER" id="PTHR30622">
    <property type="entry name" value="UNDECAPRENYL-DIPHOSPHATASE"/>
    <property type="match status" value="1"/>
</dbReference>
<dbReference type="NCBIfam" id="NF001390">
    <property type="entry name" value="PRK00281.1-4"/>
    <property type="match status" value="1"/>
</dbReference>
<protein>
    <recommendedName>
        <fullName evidence="4 14">Undecaprenyl-diphosphatase</fullName>
        <ecNumber evidence="3 14">3.6.1.27</ecNumber>
    </recommendedName>
    <alternativeName>
        <fullName evidence="12 14">Bacitracin resistance protein</fullName>
    </alternativeName>
    <alternativeName>
        <fullName evidence="11 14">Undecaprenyl pyrophosphate phosphatase</fullName>
    </alternativeName>
</protein>
<dbReference type="NCBIfam" id="NF001389">
    <property type="entry name" value="PRK00281.1-2"/>
    <property type="match status" value="1"/>
</dbReference>
<evidence type="ECO:0000256" key="11">
    <source>
        <dbReference type="ARBA" id="ARBA00032707"/>
    </source>
</evidence>
<dbReference type="Proteomes" id="UP000215595">
    <property type="component" value="Unassembled WGS sequence"/>
</dbReference>
<comment type="subcellular location">
    <subcellularLocation>
        <location evidence="1 14">Cell membrane</location>
        <topology evidence="1 14">Multi-pass membrane protein</topology>
    </subcellularLocation>
</comment>
<keyword evidence="6 14" id="KW-0812">Transmembrane</keyword>
<feature type="transmembrane region" description="Helical" evidence="14">
    <location>
        <begin position="43"/>
        <end position="61"/>
    </location>
</feature>
<dbReference type="AlphaFoldDB" id="A0A258FSQ6"/>
<keyword evidence="14" id="KW-0573">Peptidoglycan synthesis</keyword>
<evidence type="ECO:0000256" key="12">
    <source>
        <dbReference type="ARBA" id="ARBA00032932"/>
    </source>
</evidence>
<dbReference type="GO" id="GO:0071555">
    <property type="term" value="P:cell wall organization"/>
    <property type="evidence" value="ECO:0007669"/>
    <property type="project" value="UniProtKB-KW"/>
</dbReference>
<keyword evidence="14" id="KW-0133">Cell shape</keyword>
<evidence type="ECO:0000256" key="7">
    <source>
        <dbReference type="ARBA" id="ARBA00022801"/>
    </source>
</evidence>
<dbReference type="PANTHER" id="PTHR30622:SF3">
    <property type="entry name" value="UNDECAPRENYL-DIPHOSPHATASE"/>
    <property type="match status" value="1"/>
</dbReference>
<gene>
    <name evidence="14" type="primary">uppP</name>
    <name evidence="15" type="ORF">B7Z01_03625</name>
</gene>
<evidence type="ECO:0000256" key="1">
    <source>
        <dbReference type="ARBA" id="ARBA00004651"/>
    </source>
</evidence>
<evidence type="ECO:0000256" key="14">
    <source>
        <dbReference type="HAMAP-Rule" id="MF_01006"/>
    </source>
</evidence>
<dbReference type="HAMAP" id="MF_01006">
    <property type="entry name" value="Undec_diphosphatase"/>
    <property type="match status" value="1"/>
</dbReference>
<keyword evidence="10 14" id="KW-0046">Antibiotic resistance</keyword>
<evidence type="ECO:0000256" key="9">
    <source>
        <dbReference type="ARBA" id="ARBA00023136"/>
    </source>
</evidence>
<evidence type="ECO:0000256" key="10">
    <source>
        <dbReference type="ARBA" id="ARBA00023251"/>
    </source>
</evidence>
<organism evidence="15 16">
    <name type="scientific">Brevundimonas subvibrioides</name>
    <dbReference type="NCBI Taxonomy" id="74313"/>
    <lineage>
        <taxon>Bacteria</taxon>
        <taxon>Pseudomonadati</taxon>
        <taxon>Pseudomonadota</taxon>
        <taxon>Alphaproteobacteria</taxon>
        <taxon>Caulobacterales</taxon>
        <taxon>Caulobacteraceae</taxon>
        <taxon>Brevundimonas</taxon>
    </lineage>
</organism>
<comment type="catalytic activity">
    <reaction evidence="13 14">
        <text>di-trans,octa-cis-undecaprenyl diphosphate + H2O = di-trans,octa-cis-undecaprenyl phosphate + phosphate + H(+)</text>
        <dbReference type="Rhea" id="RHEA:28094"/>
        <dbReference type="ChEBI" id="CHEBI:15377"/>
        <dbReference type="ChEBI" id="CHEBI:15378"/>
        <dbReference type="ChEBI" id="CHEBI:43474"/>
        <dbReference type="ChEBI" id="CHEBI:58405"/>
        <dbReference type="ChEBI" id="CHEBI:60392"/>
        <dbReference type="EC" id="3.6.1.27"/>
    </reaction>
</comment>
<dbReference type="InterPro" id="IPR003824">
    <property type="entry name" value="UppP"/>
</dbReference>
<comment type="similarity">
    <text evidence="2 14">Belongs to the UppP family.</text>
</comment>
<feature type="transmembrane region" description="Helical" evidence="14">
    <location>
        <begin position="81"/>
        <end position="99"/>
    </location>
</feature>
<evidence type="ECO:0000256" key="8">
    <source>
        <dbReference type="ARBA" id="ARBA00022989"/>
    </source>
</evidence>
<evidence type="ECO:0000313" key="15">
    <source>
        <dbReference type="EMBL" id="OYX34984.1"/>
    </source>
</evidence>
<feature type="transmembrane region" description="Helical" evidence="14">
    <location>
        <begin position="215"/>
        <end position="236"/>
    </location>
</feature>
<reference evidence="15 16" key="1">
    <citation type="submission" date="2017-03" db="EMBL/GenBank/DDBJ databases">
        <title>Lifting the veil on microbial sulfur biogeochemistry in mining wastewaters.</title>
        <authorList>
            <person name="Kantor R.S."/>
            <person name="Colenbrander Nelson T."/>
            <person name="Marshall S."/>
            <person name="Bennett D."/>
            <person name="Apte S."/>
            <person name="Camacho D."/>
            <person name="Thomas B.C."/>
            <person name="Warren L.A."/>
            <person name="Banfield J.F."/>
        </authorList>
    </citation>
    <scope>NUCLEOTIDE SEQUENCE [LARGE SCALE GENOMIC DNA]</scope>
    <source>
        <strain evidence="15">32-69-9</strain>
    </source>
</reference>
<name>A0A258FSQ6_9CAUL</name>
<evidence type="ECO:0000256" key="3">
    <source>
        <dbReference type="ARBA" id="ARBA00012374"/>
    </source>
</evidence>
<sequence>MSDWLAAIILGIVEGLTEFIPVSSTGHLLLLGHFMGFESEGKTFEIVIQLGAILAIVSVYFRRLWALATRWPHDAQARHFIIGVLIAFLPAAVAGVFMYDIIKEIFFETPVIICGALIVGGVLLLLVDRMKRVPRYLDVNTYPLRVYGLIGLFQCLALLPGVSRSGATVAGGLLLGTDKRSAAEFTFFLALPTMGGAVAYDLFQSRNDLDFTDAGLIAVGFVTAFVTALFVVRFLLDFVSKHGFAPFAWWRIAVGTLGLVLIWAGVGA</sequence>